<protein>
    <recommendedName>
        <fullName evidence="4">JmjC domain-containing protein</fullName>
    </recommendedName>
</protein>
<comment type="caution">
    <text evidence="2">The sequence shown here is derived from an EMBL/GenBank/DDBJ whole genome shotgun (WGS) entry which is preliminary data.</text>
</comment>
<evidence type="ECO:0000313" key="3">
    <source>
        <dbReference type="Proteomes" id="UP001175227"/>
    </source>
</evidence>
<feature type="compositionally biased region" description="Basic and acidic residues" evidence="1">
    <location>
        <begin position="68"/>
        <end position="86"/>
    </location>
</feature>
<accession>A0AA39NS71</accession>
<keyword evidence="3" id="KW-1185">Reference proteome</keyword>
<evidence type="ECO:0008006" key="4">
    <source>
        <dbReference type="Google" id="ProtNLM"/>
    </source>
</evidence>
<dbReference type="Proteomes" id="UP001175227">
    <property type="component" value="Unassembled WGS sequence"/>
</dbReference>
<organism evidence="2 3">
    <name type="scientific">Armillaria novae-zelandiae</name>
    <dbReference type="NCBI Taxonomy" id="153914"/>
    <lineage>
        <taxon>Eukaryota</taxon>
        <taxon>Fungi</taxon>
        <taxon>Dikarya</taxon>
        <taxon>Basidiomycota</taxon>
        <taxon>Agaricomycotina</taxon>
        <taxon>Agaricomycetes</taxon>
        <taxon>Agaricomycetidae</taxon>
        <taxon>Agaricales</taxon>
        <taxon>Marasmiineae</taxon>
        <taxon>Physalacriaceae</taxon>
        <taxon>Armillaria</taxon>
    </lineage>
</organism>
<name>A0AA39NS71_9AGAR</name>
<proteinExistence type="predicted"/>
<evidence type="ECO:0000313" key="2">
    <source>
        <dbReference type="EMBL" id="KAK0470826.1"/>
    </source>
</evidence>
<sequence length="618" mass="69996">MPTDDEGERSAASPPPNNDNMDSREERQRAVHRRMAVNGYKCRHPDATPEELDEKYPPIAVSRKKTRRQIEAAQKHDRETMDEYEKRLRRAEKKRQQRAAAKSQTPVPDTRSAPILVDAIRAPPSPPIDPVLLASEPPPAPPSRRISDFGVGALGVHPDAPTITWDRVSNESSLTPARVVLPFVPQDDINIVQDHAQAVRRHAEESPILEDTNEHVVFMRAPFPPDAELNDIIMDHLVHHQGVKLEGFYTPKIVEQLITEYMATQWNVQPARVVEVHDTVHQKQHALLPFKKMLHSDFIDGLADPIRNEKILDVPMTHRGAPPPFGMMDDGYDAWNNTSLQYDWPHGLSQEQWSDMNWGLLHHACTYMDEHHDADGKMTLIIGEQGSKLWTVTFPNRPLERHVVTDYFDQALQFALPTQQDEHLCVSFTLVLLPGDLYFQPPGAIHAIYTPEPSFMRGVSFWSLDTMHQVELSRRYDRESGMWSTNLDHALERVYEGLVWMMLALPTNPEKLQYKRSLAAFLLMIIDPAAYIPLHAQAYGVMIRIDGPNAEQQDAIEEQESQALGRQVAKAIGLPSPKEIARFLQTGAGLSDPGKKISIAPVLREILKAQQVEREASE</sequence>
<gene>
    <name evidence="2" type="ORF">IW261DRAFT_1572671</name>
</gene>
<reference evidence="2" key="1">
    <citation type="submission" date="2023-06" db="EMBL/GenBank/DDBJ databases">
        <authorList>
            <consortium name="Lawrence Berkeley National Laboratory"/>
            <person name="Ahrendt S."/>
            <person name="Sahu N."/>
            <person name="Indic B."/>
            <person name="Wong-Bajracharya J."/>
            <person name="Merenyi Z."/>
            <person name="Ke H.-M."/>
            <person name="Monk M."/>
            <person name="Kocsube S."/>
            <person name="Drula E."/>
            <person name="Lipzen A."/>
            <person name="Balint B."/>
            <person name="Henrissat B."/>
            <person name="Andreopoulos B."/>
            <person name="Martin F.M."/>
            <person name="Harder C.B."/>
            <person name="Rigling D."/>
            <person name="Ford K.L."/>
            <person name="Foster G.D."/>
            <person name="Pangilinan J."/>
            <person name="Papanicolaou A."/>
            <person name="Barry K."/>
            <person name="LaButti K."/>
            <person name="Viragh M."/>
            <person name="Koriabine M."/>
            <person name="Yan M."/>
            <person name="Riley R."/>
            <person name="Champramary S."/>
            <person name="Plett K.L."/>
            <person name="Tsai I.J."/>
            <person name="Slot J."/>
            <person name="Sipos G."/>
            <person name="Plett J."/>
            <person name="Nagy L.G."/>
            <person name="Grigoriev I.V."/>
        </authorList>
    </citation>
    <scope>NUCLEOTIDE SEQUENCE</scope>
    <source>
        <strain evidence="2">ICMP 16352</strain>
    </source>
</reference>
<evidence type="ECO:0000256" key="1">
    <source>
        <dbReference type="SAM" id="MobiDB-lite"/>
    </source>
</evidence>
<dbReference type="Gene3D" id="2.60.120.650">
    <property type="entry name" value="Cupin"/>
    <property type="match status" value="1"/>
</dbReference>
<dbReference type="AlphaFoldDB" id="A0AA39NS71"/>
<dbReference type="EMBL" id="JAUEPR010000058">
    <property type="protein sequence ID" value="KAK0470826.1"/>
    <property type="molecule type" value="Genomic_DNA"/>
</dbReference>
<feature type="region of interest" description="Disordered" evidence="1">
    <location>
        <begin position="1"/>
        <end position="114"/>
    </location>
</feature>
<dbReference type="SUPFAM" id="SSF51197">
    <property type="entry name" value="Clavaminate synthase-like"/>
    <property type="match status" value="1"/>
</dbReference>
<feature type="compositionally biased region" description="Basic residues" evidence="1">
    <location>
        <begin position="87"/>
        <end position="97"/>
    </location>
</feature>